<evidence type="ECO:0000313" key="14">
    <source>
        <dbReference type="EMBL" id="NOV46221.1"/>
    </source>
</evidence>
<evidence type="ECO:0000256" key="2">
    <source>
        <dbReference type="ARBA" id="ARBA00001967"/>
    </source>
</evidence>
<comment type="subunit">
    <text evidence="3">Homodimer. Interacts with PKM.</text>
</comment>
<dbReference type="PANTHER" id="PTHR12280:SF35">
    <property type="entry name" value="4'-PHOSPHOPANTETHEINE PHOSPHATASE"/>
    <property type="match status" value="1"/>
</dbReference>
<evidence type="ECO:0000256" key="3">
    <source>
        <dbReference type="ARBA" id="ARBA00011388"/>
    </source>
</evidence>
<keyword evidence="8" id="KW-0944">Nitration</keyword>
<dbReference type="Gene3D" id="3.40.50.10880">
    <property type="entry name" value="Uncharacterised protein PF01937, DUF89, domain 3"/>
    <property type="match status" value="1"/>
</dbReference>
<comment type="cofactor">
    <cofactor evidence="2">
        <name>Ni(2+)</name>
        <dbReference type="ChEBI" id="CHEBI:49786"/>
    </cofactor>
</comment>
<dbReference type="InterPro" id="IPR002791">
    <property type="entry name" value="ARMT1-like_metal-bd"/>
</dbReference>
<evidence type="ECO:0000256" key="7">
    <source>
        <dbReference type="ARBA" id="ARBA00022801"/>
    </source>
</evidence>
<dbReference type="GO" id="GO:0005829">
    <property type="term" value="C:cytosol"/>
    <property type="evidence" value="ECO:0007669"/>
    <property type="project" value="TreeGrafter"/>
</dbReference>
<evidence type="ECO:0000256" key="4">
    <source>
        <dbReference type="ARBA" id="ARBA00019490"/>
    </source>
</evidence>
<dbReference type="GO" id="GO:0016787">
    <property type="term" value="F:hydrolase activity"/>
    <property type="evidence" value="ECO:0007669"/>
    <property type="project" value="UniProtKB-KW"/>
</dbReference>
<comment type="catalytic activity">
    <reaction evidence="10">
        <text>(R)-4'-phospho-S-sulfopantetheine + H2O = (R)-S-sulfopantetheine + phosphate</text>
        <dbReference type="Rhea" id="RHEA:68340"/>
        <dbReference type="ChEBI" id="CHEBI:15377"/>
        <dbReference type="ChEBI" id="CHEBI:43474"/>
        <dbReference type="ChEBI" id="CHEBI:177302"/>
        <dbReference type="ChEBI" id="CHEBI:177303"/>
    </reaction>
    <physiologicalReaction direction="left-to-right" evidence="10">
        <dbReference type="Rhea" id="RHEA:68341"/>
    </physiologicalReaction>
</comment>
<dbReference type="PANTHER" id="PTHR12280">
    <property type="entry name" value="PANTOTHENATE KINASE"/>
    <property type="match status" value="1"/>
</dbReference>
<dbReference type="EMBL" id="GIIL01002495">
    <property type="protein sequence ID" value="NOV46221.1"/>
    <property type="molecule type" value="Transcribed_RNA"/>
</dbReference>
<dbReference type="InterPro" id="IPR016949">
    <property type="entry name" value="At2g17340"/>
</dbReference>
<keyword evidence="7" id="KW-0378">Hydrolase</keyword>
<dbReference type="FunFam" id="3.40.50.10880:FF:000001">
    <property type="entry name" value="Pantothenate kinase 4"/>
    <property type="match status" value="1"/>
</dbReference>
<evidence type="ECO:0000256" key="8">
    <source>
        <dbReference type="ARBA" id="ARBA00023074"/>
    </source>
</evidence>
<dbReference type="PIRSF" id="PIRSF030210">
    <property type="entry name" value="UCP030210"/>
    <property type="match status" value="1"/>
</dbReference>
<reference evidence="14" key="1">
    <citation type="submission" date="2020-03" db="EMBL/GenBank/DDBJ databases">
        <title>Transcriptomic Profiling of the Digestive Tract of the Rat Flea, Xenopsylla cheopis, Following Blood Feeding and Infection with Yersinia pestis.</title>
        <authorList>
            <person name="Bland D.M."/>
            <person name="Martens C.A."/>
            <person name="Virtaneva K."/>
            <person name="Kanakabandi K."/>
            <person name="Long D."/>
            <person name="Rosenke R."/>
            <person name="Saturday G.A."/>
            <person name="Hoyt F.H."/>
            <person name="Bruno D.P."/>
            <person name="Ribeiro J.M.C."/>
            <person name="Hinnebusch J."/>
        </authorList>
    </citation>
    <scope>NUCLEOTIDE SEQUENCE</scope>
</reference>
<name>A0A6M2DMC1_XENCH</name>
<feature type="domain" description="Damage-control phosphatase ARMT1-like metal-binding" evidence="13">
    <location>
        <begin position="36"/>
        <end position="345"/>
    </location>
</feature>
<dbReference type="GO" id="GO:0005524">
    <property type="term" value="F:ATP binding"/>
    <property type="evidence" value="ECO:0007669"/>
    <property type="project" value="InterPro"/>
</dbReference>
<comment type="function">
    <text evidence="12">Phosphatase which shows a preference for 4'-phosphopantetheine and its oxidatively damaged forms (sulfonate or S-sulfonate), providing strong indirect evidence that the phosphatase activity pre-empts damage in the coenzyme A (CoA) pathway. Hydrolyzing excess 4'-phosphopantetheine could constitute a directed overflow mechanism to prevent its oxidation to the S-sulfonate, sulfonate, or other forms. Hydrolyzing 4'-phosphopantetheine sulfonate or S-sulfonate would forestall their conversion to inactive forms of CoA and acyl carrier protein. May play a role in the physiological regulation of CoA intracellular levels.</text>
</comment>
<evidence type="ECO:0000259" key="13">
    <source>
        <dbReference type="Pfam" id="PF01937"/>
    </source>
</evidence>
<keyword evidence="6" id="KW-0479">Metal-binding</keyword>
<organism evidence="14">
    <name type="scientific">Xenopsylla cheopis</name>
    <name type="common">Oriental rat flea</name>
    <name type="synonym">Pulex cheopis</name>
    <dbReference type="NCBI Taxonomy" id="163159"/>
    <lineage>
        <taxon>Eukaryota</taxon>
        <taxon>Metazoa</taxon>
        <taxon>Ecdysozoa</taxon>
        <taxon>Arthropoda</taxon>
        <taxon>Hexapoda</taxon>
        <taxon>Insecta</taxon>
        <taxon>Pterygota</taxon>
        <taxon>Neoptera</taxon>
        <taxon>Endopterygota</taxon>
        <taxon>Siphonaptera</taxon>
        <taxon>Pulicidae</taxon>
        <taxon>Xenopsyllinae</taxon>
        <taxon>Xenopsylla</taxon>
    </lineage>
</organism>
<protein>
    <recommendedName>
        <fullName evidence="4">4'-phosphopantetheine phosphatase</fullName>
    </recommendedName>
    <alternativeName>
        <fullName evidence="11">Inactive pantothenic acid kinase 4</fullName>
    </alternativeName>
</protein>
<comment type="cofactor">
    <cofactor evidence="1">
        <name>Mn(2+)</name>
        <dbReference type="ChEBI" id="CHEBI:29035"/>
    </cofactor>
</comment>
<dbReference type="Gene3D" id="1.20.1700.10">
    <property type="entry name" value="AF1104-like"/>
    <property type="match status" value="1"/>
</dbReference>
<evidence type="ECO:0000256" key="6">
    <source>
        <dbReference type="ARBA" id="ARBA00022723"/>
    </source>
</evidence>
<evidence type="ECO:0000256" key="9">
    <source>
        <dbReference type="ARBA" id="ARBA00023211"/>
    </source>
</evidence>
<evidence type="ECO:0000256" key="1">
    <source>
        <dbReference type="ARBA" id="ARBA00001936"/>
    </source>
</evidence>
<dbReference type="InterPro" id="IPR036075">
    <property type="entry name" value="ARMT-1-like_metal-bd_sf"/>
</dbReference>
<dbReference type="GO" id="GO:0046872">
    <property type="term" value="F:metal ion binding"/>
    <property type="evidence" value="ECO:0007669"/>
    <property type="project" value="UniProtKB-KW"/>
</dbReference>
<dbReference type="AlphaFoldDB" id="A0A6M2DMC1"/>
<dbReference type="Gene3D" id="1.10.285.20">
    <property type="entry name" value="Uncharacterised protein PF01937, DUF89, domain 2"/>
    <property type="match status" value="1"/>
</dbReference>
<dbReference type="Pfam" id="PF01937">
    <property type="entry name" value="ARMT1-like_dom"/>
    <property type="match status" value="1"/>
</dbReference>
<evidence type="ECO:0000256" key="10">
    <source>
        <dbReference type="ARBA" id="ARBA00029347"/>
    </source>
</evidence>
<accession>A0A6M2DMC1</accession>
<evidence type="ECO:0000256" key="5">
    <source>
        <dbReference type="ARBA" id="ARBA00022596"/>
    </source>
</evidence>
<dbReference type="InterPro" id="IPR035073">
    <property type="entry name" value="At2g17340_3_helix_bundle"/>
</dbReference>
<keyword evidence="5" id="KW-0533">Nickel</keyword>
<dbReference type="GO" id="GO:0015937">
    <property type="term" value="P:coenzyme A biosynthetic process"/>
    <property type="evidence" value="ECO:0007669"/>
    <property type="project" value="InterPro"/>
</dbReference>
<dbReference type="SUPFAM" id="SSF111321">
    <property type="entry name" value="AF1104-like"/>
    <property type="match status" value="1"/>
</dbReference>
<keyword evidence="9" id="KW-0464">Manganese</keyword>
<dbReference type="InterPro" id="IPR004567">
    <property type="entry name" value="Type_II_PanK"/>
</dbReference>
<evidence type="ECO:0000256" key="11">
    <source>
        <dbReference type="ARBA" id="ARBA00032948"/>
    </source>
</evidence>
<dbReference type="GO" id="GO:0004594">
    <property type="term" value="F:pantothenate kinase activity"/>
    <property type="evidence" value="ECO:0007669"/>
    <property type="project" value="TreeGrafter"/>
</dbReference>
<proteinExistence type="predicted"/>
<evidence type="ECO:0000256" key="12">
    <source>
        <dbReference type="ARBA" id="ARBA00046055"/>
    </source>
</evidence>
<dbReference type="GO" id="GO:0005634">
    <property type="term" value="C:nucleus"/>
    <property type="evidence" value="ECO:0007669"/>
    <property type="project" value="TreeGrafter"/>
</dbReference>
<sequence length="359" mass="40799">MCEVKICPLLSNSHNYTPDTLNLSEDREARLYWFKCFENLVEKFAARAKSSQQNDKTSISRADAFKEEYIVRLNELKDAICEPFVPLSVRMLLNLNESCLRKHGFTDPWKHQKEIENKAALDLFEKRLQEIDKLENDCKWTELCKGMLAGNMFDWGARAVSDILEKQDSFGLEEALNSIQSRPWLIDDLDLWLSRLKNQSHNCAVIFVDNSGIDIVLGVLPFARQLLLNNTNVILSANLEPTLNDITHNELMLLLKEASKKCKIIEDALKNGRLMAISNGQSGPCLDLRNLSPALVQAIITYEVDLIIIEGMGRALHTNLHAEFTCESLKLAVVKNKWLATRLGGDIFSVIFQYVNSLQ</sequence>